<dbReference type="JaponicusDB" id="SJAG_05404"/>
<accession>T0TB64</accession>
<dbReference type="VEuPathDB" id="FungiDB:SJAG_05404"/>
<evidence type="ECO:0000313" key="2">
    <source>
        <dbReference type="Proteomes" id="UP000001744"/>
    </source>
</evidence>
<sequence length="117" mass="12793">MTSSHSVHSSIGNQSYFGEISISFRGRKKNKGMWLLGLLRNVIALIVIRPLGTEVCDFVLSQLPMVYRYLCGTDTNACVEQKRVACGKPCEGVSAAPNASSYYTQVGQVSYSSTTFN</sequence>
<organism evidence="1 2">
    <name type="scientific">Schizosaccharomyces japonicus (strain yFS275 / FY16936)</name>
    <name type="common">Fission yeast</name>
    <dbReference type="NCBI Taxonomy" id="402676"/>
    <lineage>
        <taxon>Eukaryota</taxon>
        <taxon>Fungi</taxon>
        <taxon>Dikarya</taxon>
        <taxon>Ascomycota</taxon>
        <taxon>Taphrinomycotina</taxon>
        <taxon>Schizosaccharomycetes</taxon>
        <taxon>Schizosaccharomycetales</taxon>
        <taxon>Schizosaccharomycetaceae</taxon>
        <taxon>Schizosaccharomyces</taxon>
    </lineage>
</organism>
<dbReference type="HOGENOM" id="CLU_2086166_0_0_1"/>
<protein>
    <submittedName>
        <fullName evidence="1">Uncharacterized protein</fullName>
    </submittedName>
</protein>
<proteinExistence type="predicted"/>
<dbReference type="Proteomes" id="UP000001744">
    <property type="component" value="Unassembled WGS sequence"/>
</dbReference>
<gene>
    <name evidence="1" type="ORF">SJAG_05404</name>
</gene>
<dbReference type="EMBL" id="KE651166">
    <property type="protein sequence ID" value="EQC53073.1"/>
    <property type="molecule type" value="Genomic_DNA"/>
</dbReference>
<dbReference type="GeneID" id="22831074"/>
<evidence type="ECO:0000313" key="1">
    <source>
        <dbReference type="EMBL" id="EQC53073.1"/>
    </source>
</evidence>
<dbReference type="AlphaFoldDB" id="T0TB64"/>
<keyword evidence="2" id="KW-1185">Reference proteome</keyword>
<dbReference type="RefSeq" id="XP_011048968.1">
    <property type="nucleotide sequence ID" value="XM_011050666.1"/>
</dbReference>
<name>T0TB64_SCHJY</name>
<reference evidence="1 2" key="1">
    <citation type="journal article" date="2011" name="Science">
        <title>Comparative functional genomics of the fission yeasts.</title>
        <authorList>
            <person name="Rhind N."/>
            <person name="Chen Z."/>
            <person name="Yassour M."/>
            <person name="Thompson D.A."/>
            <person name="Haas B.J."/>
            <person name="Habib N."/>
            <person name="Wapinski I."/>
            <person name="Roy S."/>
            <person name="Lin M.F."/>
            <person name="Heiman D.I."/>
            <person name="Young S.K."/>
            <person name="Furuya K."/>
            <person name="Guo Y."/>
            <person name="Pidoux A."/>
            <person name="Chen H.M."/>
            <person name="Robbertse B."/>
            <person name="Goldberg J.M."/>
            <person name="Aoki K."/>
            <person name="Bayne E.H."/>
            <person name="Berlin A.M."/>
            <person name="Desjardins C.A."/>
            <person name="Dobbs E."/>
            <person name="Dukaj L."/>
            <person name="Fan L."/>
            <person name="FitzGerald M.G."/>
            <person name="French C."/>
            <person name="Gujja S."/>
            <person name="Hansen K."/>
            <person name="Keifenheim D."/>
            <person name="Levin J.Z."/>
            <person name="Mosher R.A."/>
            <person name="Mueller C.A."/>
            <person name="Pfiffner J."/>
            <person name="Priest M."/>
            <person name="Russ C."/>
            <person name="Smialowska A."/>
            <person name="Swoboda P."/>
            <person name="Sykes S.M."/>
            <person name="Vaughn M."/>
            <person name="Vengrova S."/>
            <person name="Yoder R."/>
            <person name="Zeng Q."/>
            <person name="Allshire R."/>
            <person name="Baulcombe D."/>
            <person name="Birren B.W."/>
            <person name="Brown W."/>
            <person name="Ekwall K."/>
            <person name="Kellis M."/>
            <person name="Leatherwood J."/>
            <person name="Levin H."/>
            <person name="Margalit H."/>
            <person name="Martienssen R."/>
            <person name="Nieduszynski C.A."/>
            <person name="Spatafora J.W."/>
            <person name="Friedman N."/>
            <person name="Dalgaard J.Z."/>
            <person name="Baumann P."/>
            <person name="Niki H."/>
            <person name="Regev A."/>
            <person name="Nusbaum C."/>
        </authorList>
    </citation>
    <scope>NUCLEOTIDE SEQUENCE [LARGE SCALE GENOMIC DNA]</scope>
    <source>
        <strain evidence="2">yFS275 / FY16936</strain>
    </source>
</reference>